<protein>
    <recommendedName>
        <fullName evidence="3">Secreted protein</fullName>
    </recommendedName>
</protein>
<evidence type="ECO:0000313" key="1">
    <source>
        <dbReference type="EMBL" id="MBE7368898.1"/>
    </source>
</evidence>
<organism evidence="1 2">
    <name type="scientific">Ramlibacter pallidus</name>
    <dbReference type="NCBI Taxonomy" id="2780087"/>
    <lineage>
        <taxon>Bacteria</taxon>
        <taxon>Pseudomonadati</taxon>
        <taxon>Pseudomonadota</taxon>
        <taxon>Betaproteobacteria</taxon>
        <taxon>Burkholderiales</taxon>
        <taxon>Comamonadaceae</taxon>
        <taxon>Ramlibacter</taxon>
    </lineage>
</organism>
<dbReference type="EMBL" id="JADDIV010000004">
    <property type="protein sequence ID" value="MBE7368898.1"/>
    <property type="molecule type" value="Genomic_DNA"/>
</dbReference>
<evidence type="ECO:0000313" key="2">
    <source>
        <dbReference type="Proteomes" id="UP000806285"/>
    </source>
</evidence>
<name>A0ABR9S5Y5_9BURK</name>
<sequence>METTFIAFFMITASQVWKVRSFTKHARTVQLHDAWGGRTGVVVTRAAPFEQRFRGGGHRLQFHPLRIHEAPMAMTPHERA</sequence>
<accession>A0ABR9S5Y5</accession>
<comment type="caution">
    <text evidence="1">The sequence shown here is derived from an EMBL/GenBank/DDBJ whole genome shotgun (WGS) entry which is preliminary data.</text>
</comment>
<proteinExistence type="predicted"/>
<dbReference type="RefSeq" id="WP_193677512.1">
    <property type="nucleotide sequence ID" value="NZ_JADDIV010000004.1"/>
</dbReference>
<evidence type="ECO:0008006" key="3">
    <source>
        <dbReference type="Google" id="ProtNLM"/>
    </source>
</evidence>
<gene>
    <name evidence="1" type="ORF">IM787_15150</name>
</gene>
<keyword evidence="2" id="KW-1185">Reference proteome</keyword>
<reference evidence="1 2" key="1">
    <citation type="submission" date="2020-10" db="EMBL/GenBank/DDBJ databases">
        <title>Ramlibacter sp. HM2 16S ribosomal RNA gene Genome sequencing and assembly.</title>
        <authorList>
            <person name="Kang M."/>
        </authorList>
    </citation>
    <scope>NUCLEOTIDE SEQUENCE [LARGE SCALE GENOMIC DNA]</scope>
    <source>
        <strain evidence="1 2">HM2</strain>
    </source>
</reference>
<dbReference type="Proteomes" id="UP000806285">
    <property type="component" value="Unassembled WGS sequence"/>
</dbReference>